<evidence type="ECO:0000256" key="6">
    <source>
        <dbReference type="ARBA" id="ARBA00022801"/>
    </source>
</evidence>
<dbReference type="GO" id="GO:0004643">
    <property type="term" value="F:phosphoribosylaminoimidazolecarboxamide formyltransferase activity"/>
    <property type="evidence" value="ECO:0007669"/>
    <property type="project" value="UniProtKB-UniRule"/>
</dbReference>
<comment type="domain">
    <text evidence="10">The IMP cyclohydrolase activity resides in the N-terminal region.</text>
</comment>
<dbReference type="InterPro" id="IPR011607">
    <property type="entry name" value="MGS-like_dom"/>
</dbReference>
<keyword evidence="6 10" id="KW-0378">Hydrolase</keyword>
<dbReference type="SMART" id="SM00851">
    <property type="entry name" value="MGS"/>
    <property type="match status" value="1"/>
</dbReference>
<dbReference type="PROSITE" id="PS51855">
    <property type="entry name" value="MGS"/>
    <property type="match status" value="1"/>
</dbReference>
<dbReference type="NCBIfam" id="TIGR00355">
    <property type="entry name" value="purH"/>
    <property type="match status" value="1"/>
</dbReference>
<proteinExistence type="inferred from homology"/>
<evidence type="ECO:0000313" key="12">
    <source>
        <dbReference type="EMBL" id="MBI3015206.1"/>
    </source>
</evidence>
<dbReference type="CDD" id="cd01421">
    <property type="entry name" value="IMPCH"/>
    <property type="match status" value="1"/>
</dbReference>
<evidence type="ECO:0000313" key="13">
    <source>
        <dbReference type="Proteomes" id="UP000741360"/>
    </source>
</evidence>
<evidence type="ECO:0000256" key="7">
    <source>
        <dbReference type="ARBA" id="ARBA00023268"/>
    </source>
</evidence>
<evidence type="ECO:0000259" key="11">
    <source>
        <dbReference type="PROSITE" id="PS51855"/>
    </source>
</evidence>
<dbReference type="InterPro" id="IPR002695">
    <property type="entry name" value="PurH-like"/>
</dbReference>
<evidence type="ECO:0000256" key="8">
    <source>
        <dbReference type="ARBA" id="ARBA00050488"/>
    </source>
</evidence>
<comment type="similarity">
    <text evidence="3 10">Belongs to the PurH family.</text>
</comment>
<dbReference type="EC" id="2.1.2.3" evidence="10"/>
<dbReference type="FunFam" id="3.40.50.1380:FF:000001">
    <property type="entry name" value="Bifunctional purine biosynthesis protein PurH"/>
    <property type="match status" value="1"/>
</dbReference>
<dbReference type="Pfam" id="PF02142">
    <property type="entry name" value="MGS"/>
    <property type="match status" value="1"/>
</dbReference>
<dbReference type="PIRSF" id="PIRSF000414">
    <property type="entry name" value="AICARFT_IMPCHas"/>
    <property type="match status" value="1"/>
</dbReference>
<dbReference type="Gene3D" id="3.40.50.1380">
    <property type="entry name" value="Methylglyoxal synthase-like domain"/>
    <property type="match status" value="1"/>
</dbReference>
<keyword evidence="7 10" id="KW-0511">Multifunctional enzyme</keyword>
<organism evidence="12 13">
    <name type="scientific">Tectimicrobiota bacterium</name>
    <dbReference type="NCBI Taxonomy" id="2528274"/>
    <lineage>
        <taxon>Bacteria</taxon>
        <taxon>Pseudomonadati</taxon>
        <taxon>Nitrospinota/Tectimicrobiota group</taxon>
        <taxon>Candidatus Tectimicrobiota</taxon>
    </lineage>
</organism>
<gene>
    <name evidence="10 12" type="primary">purH</name>
    <name evidence="12" type="ORF">HYY65_09145</name>
</gene>
<reference evidence="12" key="1">
    <citation type="submission" date="2020-07" db="EMBL/GenBank/DDBJ databases">
        <title>Huge and variable diversity of episymbiotic CPR bacteria and DPANN archaea in groundwater ecosystems.</title>
        <authorList>
            <person name="He C.Y."/>
            <person name="Keren R."/>
            <person name="Whittaker M."/>
            <person name="Farag I.F."/>
            <person name="Doudna J."/>
            <person name="Cate J.H.D."/>
            <person name="Banfield J.F."/>
        </authorList>
    </citation>
    <scope>NUCLEOTIDE SEQUENCE</scope>
    <source>
        <strain evidence="12">NC_groundwater_717_Ag_S-0.2um_59_8</strain>
    </source>
</reference>
<evidence type="ECO:0000256" key="3">
    <source>
        <dbReference type="ARBA" id="ARBA00007667"/>
    </source>
</evidence>
<comment type="catalytic activity">
    <reaction evidence="8 10">
        <text>(6R)-10-formyltetrahydrofolate + 5-amino-1-(5-phospho-beta-D-ribosyl)imidazole-4-carboxamide = 5-formamido-1-(5-phospho-D-ribosyl)imidazole-4-carboxamide + (6S)-5,6,7,8-tetrahydrofolate</text>
        <dbReference type="Rhea" id="RHEA:22192"/>
        <dbReference type="ChEBI" id="CHEBI:57453"/>
        <dbReference type="ChEBI" id="CHEBI:58467"/>
        <dbReference type="ChEBI" id="CHEBI:58475"/>
        <dbReference type="ChEBI" id="CHEBI:195366"/>
        <dbReference type="EC" id="2.1.2.3"/>
    </reaction>
</comment>
<sequence length="520" mass="56586">MEKISRALISVSDKRGVVELARGLQEMGVEILSTGGTAGLLQKEGIRVISVSDYTGFPEILGGRVKTLQPRIHGGILARRGDPAHVQDLKAHGILPIDLVVVNLYPFIETVARAALCALEEAIETIDIGGPSMIRAAAKNFTDVAVVVDPEDYPALLQELRDQGGTLSRQKRFEMACKAFEHTARYDSCIASYFRGQVGKELYPSTITLALEKVQDLRYGENPHQSAAFYREMVVAEPCLANARQLQGKELSYNNIVDLDAALALVKEFTDPTVAIIKHTNPCGVARGGSLAEAYAGALETDPVSAFGGIVAVNRALDRGTAAELSKTFYEAVVAPGYEAGALEVFSTKKNLRVLEVPPWEHRKGWNPETWDMRKVAGGYLLQQRDLLGWLGMEIRVVTRREPTPQEWQGLEFVWLVSKHVKSNAIVYGNANRSLAIGAGQMSRVDSCRVAAMKARGSLRGAVMASDAFFPFRDGIDEAASVGITAVVQPGGSIRDQEVIEAANEHGMAMVFTGVRHFKH</sequence>
<evidence type="ECO:0000256" key="5">
    <source>
        <dbReference type="ARBA" id="ARBA00022755"/>
    </source>
</evidence>
<dbReference type="EC" id="3.5.4.10" evidence="10"/>
<dbReference type="InterPro" id="IPR016193">
    <property type="entry name" value="Cytidine_deaminase-like"/>
</dbReference>
<comment type="pathway">
    <text evidence="1 10">Purine metabolism; IMP biosynthesis via de novo pathway; IMP from 5-formamido-1-(5-phospho-D-ribosyl)imidazole-4-carboxamide: step 1/1.</text>
</comment>
<dbReference type="Pfam" id="PF01808">
    <property type="entry name" value="AICARFT_IMPCHas"/>
    <property type="match status" value="1"/>
</dbReference>
<comment type="pathway">
    <text evidence="2 10">Purine metabolism; IMP biosynthesis via de novo pathway; 5-formamido-1-(5-phospho-D-ribosyl)imidazole-4-carboxamide from 5-amino-1-(5-phospho-D-ribosyl)imidazole-4-carboxamide (10-formyl THF route): step 1/1.</text>
</comment>
<dbReference type="GO" id="GO:0003937">
    <property type="term" value="F:IMP cyclohydrolase activity"/>
    <property type="evidence" value="ECO:0007669"/>
    <property type="project" value="UniProtKB-UniRule"/>
</dbReference>
<dbReference type="NCBIfam" id="NF002049">
    <property type="entry name" value="PRK00881.1"/>
    <property type="match status" value="1"/>
</dbReference>
<dbReference type="GO" id="GO:0006189">
    <property type="term" value="P:'de novo' IMP biosynthetic process"/>
    <property type="evidence" value="ECO:0007669"/>
    <property type="project" value="UniProtKB-UniRule"/>
</dbReference>
<dbReference type="FunFam" id="3.40.140.20:FF:000002">
    <property type="entry name" value="Bifunctional purine biosynthesis protein PurH"/>
    <property type="match status" value="1"/>
</dbReference>
<dbReference type="Proteomes" id="UP000741360">
    <property type="component" value="Unassembled WGS sequence"/>
</dbReference>
<dbReference type="Gene3D" id="3.40.140.20">
    <property type="match status" value="2"/>
</dbReference>
<dbReference type="SUPFAM" id="SSF52335">
    <property type="entry name" value="Methylglyoxal synthase-like"/>
    <property type="match status" value="1"/>
</dbReference>
<dbReference type="GO" id="GO:0005829">
    <property type="term" value="C:cytosol"/>
    <property type="evidence" value="ECO:0007669"/>
    <property type="project" value="TreeGrafter"/>
</dbReference>
<dbReference type="FunFam" id="3.40.140.20:FF:000001">
    <property type="entry name" value="Bifunctional purine biosynthesis protein PurH"/>
    <property type="match status" value="1"/>
</dbReference>
<comment type="caution">
    <text evidence="12">The sequence shown here is derived from an EMBL/GenBank/DDBJ whole genome shotgun (WGS) entry which is preliminary data.</text>
</comment>
<feature type="domain" description="MGS-like" evidence="11">
    <location>
        <begin position="1"/>
        <end position="148"/>
    </location>
</feature>
<dbReference type="PANTHER" id="PTHR11692:SF0">
    <property type="entry name" value="BIFUNCTIONAL PURINE BIOSYNTHESIS PROTEIN ATIC"/>
    <property type="match status" value="1"/>
</dbReference>
<dbReference type="InterPro" id="IPR036914">
    <property type="entry name" value="MGS-like_dom_sf"/>
</dbReference>
<keyword evidence="4 10" id="KW-0808">Transferase</keyword>
<keyword evidence="5 10" id="KW-0658">Purine biosynthesis</keyword>
<name>A0A932M1U1_UNCTE</name>
<accession>A0A932M1U1</accession>
<dbReference type="SMART" id="SM00798">
    <property type="entry name" value="AICARFT_IMPCHas"/>
    <property type="match status" value="1"/>
</dbReference>
<evidence type="ECO:0000256" key="10">
    <source>
        <dbReference type="HAMAP-Rule" id="MF_00139"/>
    </source>
</evidence>
<dbReference type="EMBL" id="JACPSX010000175">
    <property type="protein sequence ID" value="MBI3015206.1"/>
    <property type="molecule type" value="Genomic_DNA"/>
</dbReference>
<comment type="catalytic activity">
    <reaction evidence="9 10">
        <text>IMP + H2O = 5-formamido-1-(5-phospho-D-ribosyl)imidazole-4-carboxamide</text>
        <dbReference type="Rhea" id="RHEA:18445"/>
        <dbReference type="ChEBI" id="CHEBI:15377"/>
        <dbReference type="ChEBI" id="CHEBI:58053"/>
        <dbReference type="ChEBI" id="CHEBI:58467"/>
        <dbReference type="EC" id="3.5.4.10"/>
    </reaction>
</comment>
<protein>
    <recommendedName>
        <fullName evidence="10">Bifunctional purine biosynthesis protein PurH</fullName>
    </recommendedName>
    <domain>
        <recommendedName>
            <fullName evidence="10">Phosphoribosylaminoimidazolecarboxamide formyltransferase</fullName>
            <ecNumber evidence="10">2.1.2.3</ecNumber>
        </recommendedName>
        <alternativeName>
            <fullName evidence="10">AICAR transformylase</fullName>
        </alternativeName>
    </domain>
    <domain>
        <recommendedName>
            <fullName evidence="10">IMP cyclohydrolase</fullName>
            <ecNumber evidence="10">3.5.4.10</ecNumber>
        </recommendedName>
        <alternativeName>
            <fullName evidence="10">ATIC</fullName>
        </alternativeName>
        <alternativeName>
            <fullName evidence="10">IMP synthase</fullName>
        </alternativeName>
        <alternativeName>
            <fullName evidence="10">Inosinicase</fullName>
        </alternativeName>
    </domain>
</protein>
<dbReference type="InterPro" id="IPR024051">
    <property type="entry name" value="AICAR_Tfase_dup_dom_sf"/>
</dbReference>
<evidence type="ECO:0000256" key="4">
    <source>
        <dbReference type="ARBA" id="ARBA00022679"/>
    </source>
</evidence>
<dbReference type="HAMAP" id="MF_00139">
    <property type="entry name" value="PurH"/>
    <property type="match status" value="1"/>
</dbReference>
<dbReference type="AlphaFoldDB" id="A0A932M1U1"/>
<evidence type="ECO:0000256" key="1">
    <source>
        <dbReference type="ARBA" id="ARBA00004844"/>
    </source>
</evidence>
<evidence type="ECO:0000256" key="2">
    <source>
        <dbReference type="ARBA" id="ARBA00004954"/>
    </source>
</evidence>
<dbReference type="PANTHER" id="PTHR11692">
    <property type="entry name" value="BIFUNCTIONAL PURINE BIOSYNTHESIS PROTEIN PURH"/>
    <property type="match status" value="1"/>
</dbReference>
<evidence type="ECO:0000256" key="9">
    <source>
        <dbReference type="ARBA" id="ARBA00050687"/>
    </source>
</evidence>
<dbReference type="SUPFAM" id="SSF53927">
    <property type="entry name" value="Cytidine deaminase-like"/>
    <property type="match status" value="1"/>
</dbReference>